<dbReference type="AlphaFoldDB" id="A0A1V4IG82"/>
<evidence type="ECO:0000313" key="2">
    <source>
        <dbReference type="EMBL" id="OPJ58854.1"/>
    </source>
</evidence>
<feature type="region of interest" description="Disordered" evidence="1">
    <location>
        <begin position="196"/>
        <end position="219"/>
    </location>
</feature>
<accession>A0A1V4IG82</accession>
<dbReference type="Proteomes" id="UP000190648">
    <property type="component" value="Unassembled WGS sequence"/>
</dbReference>
<organism evidence="2 3">
    <name type="scientific">Patagioenas fasciata monilis</name>
    <dbReference type="NCBI Taxonomy" id="372326"/>
    <lineage>
        <taxon>Eukaryota</taxon>
        <taxon>Metazoa</taxon>
        <taxon>Chordata</taxon>
        <taxon>Craniata</taxon>
        <taxon>Vertebrata</taxon>
        <taxon>Euteleostomi</taxon>
        <taxon>Archelosauria</taxon>
        <taxon>Archosauria</taxon>
        <taxon>Dinosauria</taxon>
        <taxon>Saurischia</taxon>
        <taxon>Theropoda</taxon>
        <taxon>Coelurosauria</taxon>
        <taxon>Aves</taxon>
        <taxon>Neognathae</taxon>
        <taxon>Neoaves</taxon>
        <taxon>Columbimorphae</taxon>
        <taxon>Columbiformes</taxon>
        <taxon>Columbidae</taxon>
        <taxon>Patagioenas</taxon>
    </lineage>
</organism>
<dbReference type="EMBL" id="LSYS01009753">
    <property type="protein sequence ID" value="OPJ58854.1"/>
    <property type="molecule type" value="Genomic_DNA"/>
</dbReference>
<evidence type="ECO:0000256" key="1">
    <source>
        <dbReference type="SAM" id="MobiDB-lite"/>
    </source>
</evidence>
<gene>
    <name evidence="2" type="ORF">AV530_000593</name>
</gene>
<comment type="caution">
    <text evidence="2">The sequence shown here is derived from an EMBL/GenBank/DDBJ whole genome shotgun (WGS) entry which is preliminary data.</text>
</comment>
<name>A0A1V4IG82_PATFA</name>
<protein>
    <submittedName>
        <fullName evidence="2">Uncharacterized protein</fullName>
    </submittedName>
</protein>
<sequence length="242" mass="25869">MVSSDTATAVTRPPAWSRTRHEHCPGKAVKADRCIAVGFSPLWCCSVSVVPSGDEVTTAVPPWGDDSLGEVQCAVNGWSLQTAAGFCCRAKQLELATSLVLSEDTDASTELFAVWNSIALMTLVSVTSSLKCSGLQQAKCSLQEDTSPESSKRRKLSLCANSPAVSASLCLGLMSQPETGEACAALPSHPASSCFQKPSQLLGRPPRTLRRKRRDGSSECQHFGAKQQCCEHVFKLDHADEL</sequence>
<proteinExistence type="predicted"/>
<evidence type="ECO:0000313" key="3">
    <source>
        <dbReference type="Proteomes" id="UP000190648"/>
    </source>
</evidence>
<keyword evidence="3" id="KW-1185">Reference proteome</keyword>
<reference evidence="2 3" key="1">
    <citation type="submission" date="2016-02" db="EMBL/GenBank/DDBJ databases">
        <title>Band-tailed pigeon sequencing and assembly.</title>
        <authorList>
            <person name="Soares A.E."/>
            <person name="Novak B.J."/>
            <person name="Rice E.S."/>
            <person name="O'Connell B."/>
            <person name="Chang D."/>
            <person name="Weber S."/>
            <person name="Shapiro B."/>
        </authorList>
    </citation>
    <scope>NUCLEOTIDE SEQUENCE [LARGE SCALE GENOMIC DNA]</scope>
    <source>
        <strain evidence="2">BTP2013</strain>
        <tissue evidence="2">Blood</tissue>
    </source>
</reference>